<gene>
    <name evidence="9" type="ORF">OG469_11895</name>
</gene>
<evidence type="ECO:0000256" key="4">
    <source>
        <dbReference type="ARBA" id="ARBA00022989"/>
    </source>
</evidence>
<feature type="transmembrane region" description="Helical" evidence="7">
    <location>
        <begin position="338"/>
        <end position="361"/>
    </location>
</feature>
<protein>
    <submittedName>
        <fullName evidence="9">MFS transporter</fullName>
    </submittedName>
</protein>
<sequence>MAEAGVLRSNRDFRRFWIGSALSTLGSQMSLIAFPLLVLSLGGGAAQAGLVATCSLVTRMFFRLPAGQLADRADRRKLMIGADLVRLGTVASIPVAAGLGHLAYPQLLAVAVVEGLATAVFAPASTTAVRDVVPDDQLHDALAKDQAAMAAASLVGPFLGGWLFTVDRILPFALDAASYAVSAVLLLRMVTRPPAPAEGGTRDNRPTAGLRWLAGQPALLRALAFGAVLNLAGASAEVAMVVTMRDTGTGGTSIGLVMACAGVGAALGSLAAPRVIKLLTPGRLFLVIGVVWSAGLAVFAGTQQPWVLGPLLVLLILLTPPAGIVVGQALLSRSPRELLGRVSTASDLVIAGLASLGPMLAGAALEGFGIPPTWLLLSALVAAATVVAALPLLRGGDLGPVPKAAEPAAAEPVAAEPRAAEPAAEPAAA</sequence>
<evidence type="ECO:0000256" key="1">
    <source>
        <dbReference type="ARBA" id="ARBA00004651"/>
    </source>
</evidence>
<dbReference type="Proteomes" id="UP001432014">
    <property type="component" value="Chromosome"/>
</dbReference>
<keyword evidence="3 7" id="KW-0812">Transmembrane</keyword>
<feature type="transmembrane region" description="Helical" evidence="7">
    <location>
        <begin position="373"/>
        <end position="393"/>
    </location>
</feature>
<evidence type="ECO:0000256" key="6">
    <source>
        <dbReference type="SAM" id="MobiDB-lite"/>
    </source>
</evidence>
<evidence type="ECO:0000256" key="7">
    <source>
        <dbReference type="SAM" id="Phobius"/>
    </source>
</evidence>
<keyword evidence="2" id="KW-1003">Cell membrane</keyword>
<keyword evidence="4 7" id="KW-1133">Transmembrane helix</keyword>
<organism evidence="9 10">
    <name type="scientific">Kitasatospora herbaricolor</name>
    <dbReference type="NCBI Taxonomy" id="68217"/>
    <lineage>
        <taxon>Bacteria</taxon>
        <taxon>Bacillati</taxon>
        <taxon>Actinomycetota</taxon>
        <taxon>Actinomycetes</taxon>
        <taxon>Kitasatosporales</taxon>
        <taxon>Streptomycetaceae</taxon>
        <taxon>Kitasatospora</taxon>
    </lineage>
</organism>
<feature type="region of interest" description="Disordered" evidence="6">
    <location>
        <begin position="404"/>
        <end position="429"/>
    </location>
</feature>
<dbReference type="InterPro" id="IPR020846">
    <property type="entry name" value="MFS_dom"/>
</dbReference>
<feature type="transmembrane region" description="Helical" evidence="7">
    <location>
        <begin position="284"/>
        <end position="301"/>
    </location>
</feature>
<dbReference type="Pfam" id="PF07690">
    <property type="entry name" value="MFS_1"/>
    <property type="match status" value="1"/>
</dbReference>
<dbReference type="Gene3D" id="1.20.1250.20">
    <property type="entry name" value="MFS general substrate transporter like domains"/>
    <property type="match status" value="1"/>
</dbReference>
<dbReference type="PROSITE" id="PS50850">
    <property type="entry name" value="MFS"/>
    <property type="match status" value="1"/>
</dbReference>
<proteinExistence type="predicted"/>
<evidence type="ECO:0000259" key="8">
    <source>
        <dbReference type="PROSITE" id="PS50850"/>
    </source>
</evidence>
<feature type="transmembrane region" description="Helical" evidence="7">
    <location>
        <begin position="44"/>
        <end position="62"/>
    </location>
</feature>
<accession>A0ABZ1W5R7</accession>
<keyword evidence="5 7" id="KW-0472">Membrane</keyword>
<dbReference type="RefSeq" id="WP_329499223.1">
    <property type="nucleotide sequence ID" value="NZ_CP108460.1"/>
</dbReference>
<feature type="domain" description="Major facilitator superfamily (MFS) profile" evidence="8">
    <location>
        <begin position="1"/>
        <end position="396"/>
    </location>
</feature>
<dbReference type="EMBL" id="CP108482">
    <property type="protein sequence ID" value="WUS56170.1"/>
    <property type="molecule type" value="Genomic_DNA"/>
</dbReference>
<feature type="transmembrane region" description="Helical" evidence="7">
    <location>
        <begin position="307"/>
        <end position="331"/>
    </location>
</feature>
<evidence type="ECO:0000256" key="2">
    <source>
        <dbReference type="ARBA" id="ARBA00022475"/>
    </source>
</evidence>
<keyword evidence="10" id="KW-1185">Reference proteome</keyword>
<dbReference type="PANTHER" id="PTHR23513">
    <property type="entry name" value="INTEGRAL MEMBRANE EFFLUX PROTEIN-RELATED"/>
    <property type="match status" value="1"/>
</dbReference>
<dbReference type="SUPFAM" id="SSF103473">
    <property type="entry name" value="MFS general substrate transporter"/>
    <property type="match status" value="1"/>
</dbReference>
<feature type="transmembrane region" description="Helical" evidence="7">
    <location>
        <begin position="254"/>
        <end position="272"/>
    </location>
</feature>
<feature type="transmembrane region" description="Helical" evidence="7">
    <location>
        <begin position="83"/>
        <end position="104"/>
    </location>
</feature>
<dbReference type="CDD" id="cd06173">
    <property type="entry name" value="MFS_MefA_like"/>
    <property type="match status" value="1"/>
</dbReference>
<feature type="transmembrane region" description="Helical" evidence="7">
    <location>
        <begin position="16"/>
        <end position="38"/>
    </location>
</feature>
<comment type="subcellular location">
    <subcellularLocation>
        <location evidence="1">Cell membrane</location>
        <topology evidence="1">Multi-pass membrane protein</topology>
    </subcellularLocation>
</comment>
<dbReference type="PANTHER" id="PTHR23513:SF6">
    <property type="entry name" value="MAJOR FACILITATOR SUPERFAMILY ASSOCIATED DOMAIN-CONTAINING PROTEIN"/>
    <property type="match status" value="1"/>
</dbReference>
<evidence type="ECO:0000256" key="3">
    <source>
        <dbReference type="ARBA" id="ARBA00022692"/>
    </source>
</evidence>
<name>A0ABZ1W5R7_9ACTN</name>
<dbReference type="InterPro" id="IPR036259">
    <property type="entry name" value="MFS_trans_sf"/>
</dbReference>
<reference evidence="9 10" key="1">
    <citation type="submission" date="2022-10" db="EMBL/GenBank/DDBJ databases">
        <title>The complete genomes of actinobacterial strains from the NBC collection.</title>
        <authorList>
            <person name="Joergensen T.S."/>
            <person name="Alvarez Arevalo M."/>
            <person name="Sterndorff E.B."/>
            <person name="Faurdal D."/>
            <person name="Vuksanovic O."/>
            <person name="Mourched A.-S."/>
            <person name="Charusanti P."/>
            <person name="Shaw S."/>
            <person name="Blin K."/>
            <person name="Weber T."/>
        </authorList>
    </citation>
    <scope>NUCLEOTIDE SEQUENCE [LARGE SCALE GENOMIC DNA]</scope>
    <source>
        <strain evidence="9 10">NBC_01247</strain>
    </source>
</reference>
<dbReference type="InterPro" id="IPR011701">
    <property type="entry name" value="MFS"/>
</dbReference>
<feature type="transmembrane region" description="Helical" evidence="7">
    <location>
        <begin position="218"/>
        <end position="242"/>
    </location>
</feature>
<evidence type="ECO:0000313" key="10">
    <source>
        <dbReference type="Proteomes" id="UP001432014"/>
    </source>
</evidence>
<evidence type="ECO:0000256" key="5">
    <source>
        <dbReference type="ARBA" id="ARBA00023136"/>
    </source>
</evidence>
<evidence type="ECO:0000313" key="9">
    <source>
        <dbReference type="EMBL" id="WUS56170.1"/>
    </source>
</evidence>